<evidence type="ECO:0000313" key="2">
    <source>
        <dbReference type="EMBL" id="MBD7995501.1"/>
    </source>
</evidence>
<gene>
    <name evidence="2" type="ORF">H9639_09355</name>
</gene>
<organism evidence="2 3">
    <name type="scientific">Arthrobacter gallicola</name>
    <dbReference type="NCBI Taxonomy" id="2762225"/>
    <lineage>
        <taxon>Bacteria</taxon>
        <taxon>Bacillati</taxon>
        <taxon>Actinomycetota</taxon>
        <taxon>Actinomycetes</taxon>
        <taxon>Micrococcales</taxon>
        <taxon>Micrococcaceae</taxon>
        <taxon>Arthrobacter</taxon>
    </lineage>
</organism>
<dbReference type="Proteomes" id="UP000609874">
    <property type="component" value="Unassembled WGS sequence"/>
</dbReference>
<evidence type="ECO:0000313" key="3">
    <source>
        <dbReference type="Proteomes" id="UP000609874"/>
    </source>
</evidence>
<protein>
    <submittedName>
        <fullName evidence="2">DUF2017 domain-containing protein</fullName>
    </submittedName>
</protein>
<accession>A0ABR8USG2</accession>
<dbReference type="InterPro" id="IPR018561">
    <property type="entry name" value="AosR"/>
</dbReference>
<comment type="caution">
    <text evidence="2">The sequence shown here is derived from an EMBL/GenBank/DDBJ whole genome shotgun (WGS) entry which is preliminary data.</text>
</comment>
<proteinExistence type="predicted"/>
<evidence type="ECO:0000256" key="1">
    <source>
        <dbReference type="SAM" id="MobiDB-lite"/>
    </source>
</evidence>
<feature type="compositionally biased region" description="Polar residues" evidence="1">
    <location>
        <begin position="12"/>
        <end position="25"/>
    </location>
</feature>
<feature type="region of interest" description="Disordered" evidence="1">
    <location>
        <begin position="1"/>
        <end position="25"/>
    </location>
</feature>
<keyword evidence="3" id="KW-1185">Reference proteome</keyword>
<reference evidence="2 3" key="1">
    <citation type="submission" date="2020-08" db="EMBL/GenBank/DDBJ databases">
        <title>A Genomic Blueprint of the Chicken Gut Microbiome.</title>
        <authorList>
            <person name="Gilroy R."/>
            <person name="Ravi A."/>
            <person name="Getino M."/>
            <person name="Pursley I."/>
            <person name="Horton D.L."/>
            <person name="Alikhan N.-F."/>
            <person name="Baker D."/>
            <person name="Gharbi K."/>
            <person name="Hall N."/>
            <person name="Watson M."/>
            <person name="Adriaenssens E.M."/>
            <person name="Foster-Nyarko E."/>
            <person name="Jarju S."/>
            <person name="Secka A."/>
            <person name="Antonio M."/>
            <person name="Oren A."/>
            <person name="Chaudhuri R."/>
            <person name="La Ragione R.M."/>
            <person name="Hildebrand F."/>
            <person name="Pallen M.J."/>
        </authorList>
    </citation>
    <scope>NUCLEOTIDE SEQUENCE [LARGE SCALE GENOMIC DNA]</scope>
    <source>
        <strain evidence="2 3">Sa2CUA1</strain>
    </source>
</reference>
<dbReference type="Pfam" id="PF09438">
    <property type="entry name" value="DUF2017"/>
    <property type="match status" value="1"/>
</dbReference>
<name>A0ABR8USG2_9MICC</name>
<dbReference type="EMBL" id="JACSQD010000003">
    <property type="protein sequence ID" value="MBD7995501.1"/>
    <property type="molecule type" value="Genomic_DNA"/>
</dbReference>
<sequence length="211" mass="22902">MVSGPRSRKPTSPRQGSQPQENSLLTTGFKLTRKGITATLEPGERTLLRGLFADVAGMLEPETPSHEDPLAALVGLDSSAEVPEDPALLRLLPNGVQDNDDDALEFRRLTERSLREGKIGALRAASMALESSPVHLDAEQARHFARALNDVRLVLGARLGLATDEDAEALHSITEPADAQDVDEYLALVYNFATWLQETLMKALLETLPGN</sequence>
<feature type="compositionally biased region" description="Basic residues" evidence="1">
    <location>
        <begin position="1"/>
        <end position="11"/>
    </location>
</feature>